<organism evidence="1">
    <name type="scientific">marine sediment metagenome</name>
    <dbReference type="NCBI Taxonomy" id="412755"/>
    <lineage>
        <taxon>unclassified sequences</taxon>
        <taxon>metagenomes</taxon>
        <taxon>ecological metagenomes</taxon>
    </lineage>
</organism>
<feature type="non-terminal residue" evidence="1">
    <location>
        <position position="110"/>
    </location>
</feature>
<accession>X1UWP6</accession>
<sequence>MDDIKHRFLVNEFIKFIINTGLNVDVIYNCIIEHEYNHYGQRGFIDLVVEQEYDNNELLSIYEMKTILNDIGGLIRQIKKIKNNATYNNKSFSSEAFIITYFNEKNINII</sequence>
<comment type="caution">
    <text evidence="1">The sequence shown here is derived from an EMBL/GenBank/DDBJ whole genome shotgun (WGS) entry which is preliminary data.</text>
</comment>
<protein>
    <submittedName>
        <fullName evidence="1">Uncharacterized protein</fullName>
    </submittedName>
</protein>
<gene>
    <name evidence="1" type="ORF">S12H4_27355</name>
</gene>
<dbReference type="AlphaFoldDB" id="X1UWP6"/>
<evidence type="ECO:0000313" key="1">
    <source>
        <dbReference type="EMBL" id="GAI96794.1"/>
    </source>
</evidence>
<name>X1UWP6_9ZZZZ</name>
<dbReference type="EMBL" id="BARW01015611">
    <property type="protein sequence ID" value="GAI96794.1"/>
    <property type="molecule type" value="Genomic_DNA"/>
</dbReference>
<reference evidence="1" key="1">
    <citation type="journal article" date="2014" name="Front. Microbiol.">
        <title>High frequency of phylogenetically diverse reductive dehalogenase-homologous genes in deep subseafloor sedimentary metagenomes.</title>
        <authorList>
            <person name="Kawai M."/>
            <person name="Futagami T."/>
            <person name="Toyoda A."/>
            <person name="Takaki Y."/>
            <person name="Nishi S."/>
            <person name="Hori S."/>
            <person name="Arai W."/>
            <person name="Tsubouchi T."/>
            <person name="Morono Y."/>
            <person name="Uchiyama I."/>
            <person name="Ito T."/>
            <person name="Fujiyama A."/>
            <person name="Inagaki F."/>
            <person name="Takami H."/>
        </authorList>
    </citation>
    <scope>NUCLEOTIDE SEQUENCE</scope>
    <source>
        <strain evidence="1">Expedition CK06-06</strain>
    </source>
</reference>
<proteinExistence type="predicted"/>